<comment type="caution">
    <text evidence="3">The sequence shown here is derived from an EMBL/GenBank/DDBJ whole genome shotgun (WGS) entry which is preliminary data.</text>
</comment>
<dbReference type="InterPro" id="IPR003409">
    <property type="entry name" value="MORN"/>
</dbReference>
<name>A0A835Y6S7_9CHLO</name>
<feature type="compositionally biased region" description="Basic and acidic residues" evidence="2">
    <location>
        <begin position="1"/>
        <end position="26"/>
    </location>
</feature>
<dbReference type="GO" id="GO:0016020">
    <property type="term" value="C:membrane"/>
    <property type="evidence" value="ECO:0007669"/>
    <property type="project" value="UniProtKB-ARBA"/>
</dbReference>
<dbReference type="PANTHER" id="PTHR23084:SF227">
    <property type="entry name" value="PHOSPHATIDYLINOSITOL-4-PHOSPHATE 5-KINASE RELATED"/>
    <property type="match status" value="1"/>
</dbReference>
<dbReference type="Pfam" id="PF02493">
    <property type="entry name" value="MORN"/>
    <property type="match status" value="3"/>
</dbReference>
<proteinExistence type="predicted"/>
<evidence type="ECO:0000256" key="2">
    <source>
        <dbReference type="SAM" id="MobiDB-lite"/>
    </source>
</evidence>
<keyword evidence="1" id="KW-0677">Repeat</keyword>
<dbReference type="Proteomes" id="UP000612055">
    <property type="component" value="Unassembled WGS sequence"/>
</dbReference>
<gene>
    <name evidence="3" type="ORF">HYH03_006822</name>
</gene>
<feature type="region of interest" description="Disordered" evidence="2">
    <location>
        <begin position="621"/>
        <end position="640"/>
    </location>
</feature>
<feature type="region of interest" description="Disordered" evidence="2">
    <location>
        <begin position="1"/>
        <end position="27"/>
    </location>
</feature>
<feature type="region of interest" description="Disordered" evidence="2">
    <location>
        <begin position="881"/>
        <end position="906"/>
    </location>
</feature>
<keyword evidence="4" id="KW-1185">Reference proteome</keyword>
<evidence type="ECO:0000313" key="4">
    <source>
        <dbReference type="Proteomes" id="UP000612055"/>
    </source>
</evidence>
<dbReference type="OrthoDB" id="423343at2759"/>
<feature type="region of interest" description="Disordered" evidence="2">
    <location>
        <begin position="104"/>
        <end position="166"/>
    </location>
</feature>
<evidence type="ECO:0000256" key="1">
    <source>
        <dbReference type="ARBA" id="ARBA00022737"/>
    </source>
</evidence>
<feature type="compositionally biased region" description="Low complexity" evidence="2">
    <location>
        <begin position="149"/>
        <end position="158"/>
    </location>
</feature>
<dbReference type="SUPFAM" id="SSF82185">
    <property type="entry name" value="Histone H3 K4-specific methyltransferase SET7/9 N-terminal domain"/>
    <property type="match status" value="1"/>
</dbReference>
<dbReference type="PANTHER" id="PTHR23084">
    <property type="entry name" value="PHOSPHATIDYLINOSITOL-4-PHOSPHATE 5-KINASE RELATED"/>
    <property type="match status" value="1"/>
</dbReference>
<dbReference type="EMBL" id="JAEHOE010000026">
    <property type="protein sequence ID" value="KAG2495216.1"/>
    <property type="molecule type" value="Genomic_DNA"/>
</dbReference>
<reference evidence="3" key="1">
    <citation type="journal article" date="2020" name="bioRxiv">
        <title>Comparative genomics of Chlamydomonas.</title>
        <authorList>
            <person name="Craig R.J."/>
            <person name="Hasan A.R."/>
            <person name="Ness R.W."/>
            <person name="Keightley P.D."/>
        </authorList>
    </citation>
    <scope>NUCLEOTIDE SEQUENCE</scope>
    <source>
        <strain evidence="3">CCAP 11/70</strain>
    </source>
</reference>
<protein>
    <submittedName>
        <fullName evidence="3">Uncharacterized protein</fullName>
    </submittedName>
</protein>
<accession>A0A835Y6S7</accession>
<sequence length="969" mass="107562">MSGSKGKDPGPQDPLKEDPTVIRDEAEFPEPSLYFKVYESEADEPEAKIRADVNKLYDRWIEKYGRRWPEDGINTEDMVWLAEEGKKKRLRYARRPAGVVAEKTEYEDEFIREDDGSAGPSAAGDAAKAPSKTSASGAGKKKSKKRQAAEAAAAAAEAARPKTNYEKTVAGGKWVTDEFESADYEAGNLELLWDMYLWDKEGKPTMMPDGPPVQQEGEESEDWDDFYTAYRPRDIDTEEAREAVWATDEFESDEDNTESEWAPEYVGAGLGLVAEDPLNPQYSLRHSNHPLAPFPGEPLKWASYVYPDFTTYEGLSKQSIPHGMGVMTFGTGTGAGFNMSATRYGDKYEGEFQAGYAHGLGQFTSENSGEVYIGEFFAGQRHGCGMQLNMKPYYYLLERGVEPVEAYRRTAAAIMRDVEVRTWYRGNKLGNAKEDEVVEINVLKDSLDPPFEIALRNQLHDAKLKHWKGLTPQEKAMDRVVSIIERVQARRPGRWGNYYTTDDKGRVRPVLDDMGDDTDYDSIDMLQGVETDGELGLGWDGATDSDENPLEPRILELMAAEGADDKLENEAFKDSVLGQAIINPYTGLDLKTYLDGKERHQIDLVDAYKNSKDGRKLMAKARRDKGLPVDSGFEEEPATRPVNAWPAEPSDARLQRMYKAAGVTKADVQRAEELADRWRKILNEDEEVLGGSGGGYRKPGNPLAPDNTDTGFETESDMMEMCDVAEILGTVQEARQIVERARMWRFKPYGEVGMRMAQDANGSPVQLMQDPLHYPHGTKFMAPGPLGLCHPIPDDPSIRMEMRKVAQNFAAIYRMYNFDWDPEPGTVQYQIDQRIRRAQELRNNALARYMEAADAALDAAPAGEGDQRLLLAALPWDAQDQEAAASASAQGEPSGRGQSGSEQGAGASRGFFVPGSVFASMSMSAPMVGRVQLGHASRVLVNALTAAVRQVPSARPRLARPARGQKQAA</sequence>
<dbReference type="AlphaFoldDB" id="A0A835Y6S7"/>
<dbReference type="SMART" id="SM00698">
    <property type="entry name" value="MORN"/>
    <property type="match status" value="3"/>
</dbReference>
<feature type="compositionally biased region" description="Low complexity" evidence="2">
    <location>
        <begin position="117"/>
        <end position="138"/>
    </location>
</feature>
<organism evidence="3 4">
    <name type="scientific">Edaphochlamys debaryana</name>
    <dbReference type="NCBI Taxonomy" id="47281"/>
    <lineage>
        <taxon>Eukaryota</taxon>
        <taxon>Viridiplantae</taxon>
        <taxon>Chlorophyta</taxon>
        <taxon>core chlorophytes</taxon>
        <taxon>Chlorophyceae</taxon>
        <taxon>CS clade</taxon>
        <taxon>Chlamydomonadales</taxon>
        <taxon>Chlamydomonadales incertae sedis</taxon>
        <taxon>Edaphochlamys</taxon>
    </lineage>
</organism>
<evidence type="ECO:0000313" key="3">
    <source>
        <dbReference type="EMBL" id="KAG2495216.1"/>
    </source>
</evidence>